<evidence type="ECO:0000256" key="5">
    <source>
        <dbReference type="SAM" id="Phobius"/>
    </source>
</evidence>
<feature type="transmembrane region" description="Helical" evidence="5">
    <location>
        <begin position="64"/>
        <end position="85"/>
    </location>
</feature>
<feature type="transmembrane region" description="Helical" evidence="5">
    <location>
        <begin position="254"/>
        <end position="273"/>
    </location>
</feature>
<dbReference type="InterPro" id="IPR037185">
    <property type="entry name" value="EmrE-like"/>
</dbReference>
<keyword evidence="3 5" id="KW-1133">Transmembrane helix</keyword>
<feature type="transmembrane region" description="Helical" evidence="5">
    <location>
        <begin position="198"/>
        <end position="217"/>
    </location>
</feature>
<proteinExistence type="predicted"/>
<dbReference type="InterPro" id="IPR000620">
    <property type="entry name" value="EamA_dom"/>
</dbReference>
<comment type="subcellular location">
    <subcellularLocation>
        <location evidence="1">Membrane</location>
        <topology evidence="1">Multi-pass membrane protein</topology>
    </subcellularLocation>
</comment>
<feature type="transmembrane region" description="Helical" evidence="5">
    <location>
        <begin position="172"/>
        <end position="192"/>
    </location>
</feature>
<dbReference type="PANTHER" id="PTHR22911:SF6">
    <property type="entry name" value="SOLUTE CARRIER FAMILY 35 MEMBER G1"/>
    <property type="match status" value="1"/>
</dbReference>
<dbReference type="PANTHER" id="PTHR22911">
    <property type="entry name" value="ACYL-MALONYL CONDENSING ENZYME-RELATED"/>
    <property type="match status" value="1"/>
</dbReference>
<comment type="caution">
    <text evidence="7">The sequence shown here is derived from an EMBL/GenBank/DDBJ whole genome shotgun (WGS) entry which is preliminary data.</text>
</comment>
<dbReference type="Proteomes" id="UP001597344">
    <property type="component" value="Unassembled WGS sequence"/>
</dbReference>
<dbReference type="Pfam" id="PF00892">
    <property type="entry name" value="EamA"/>
    <property type="match status" value="2"/>
</dbReference>
<accession>A0ABW5B4C8</accession>
<evidence type="ECO:0000256" key="1">
    <source>
        <dbReference type="ARBA" id="ARBA00004141"/>
    </source>
</evidence>
<name>A0ABW5B4C8_9FLAO</name>
<keyword evidence="8" id="KW-1185">Reference proteome</keyword>
<feature type="transmembrane region" description="Helical" evidence="5">
    <location>
        <begin position="5"/>
        <end position="22"/>
    </location>
</feature>
<feature type="domain" description="EamA" evidence="6">
    <location>
        <begin position="141"/>
        <end position="271"/>
    </location>
</feature>
<evidence type="ECO:0000256" key="3">
    <source>
        <dbReference type="ARBA" id="ARBA00022989"/>
    </source>
</evidence>
<feature type="transmembrane region" description="Helical" evidence="5">
    <location>
        <begin position="229"/>
        <end position="248"/>
    </location>
</feature>
<evidence type="ECO:0000256" key="4">
    <source>
        <dbReference type="ARBA" id="ARBA00023136"/>
    </source>
</evidence>
<feature type="transmembrane region" description="Helical" evidence="5">
    <location>
        <begin position="140"/>
        <end position="160"/>
    </location>
</feature>
<organism evidence="7 8">
    <name type="scientific">Aquimarina celericrescens</name>
    <dbReference type="NCBI Taxonomy" id="1964542"/>
    <lineage>
        <taxon>Bacteria</taxon>
        <taxon>Pseudomonadati</taxon>
        <taxon>Bacteroidota</taxon>
        <taxon>Flavobacteriia</taxon>
        <taxon>Flavobacteriales</taxon>
        <taxon>Flavobacteriaceae</taxon>
        <taxon>Aquimarina</taxon>
    </lineage>
</organism>
<dbReference type="RefSeq" id="WP_378321878.1">
    <property type="nucleotide sequence ID" value="NZ_JBHUHY010000032.1"/>
</dbReference>
<reference evidence="8" key="1">
    <citation type="journal article" date="2019" name="Int. J. Syst. Evol. Microbiol.">
        <title>The Global Catalogue of Microorganisms (GCM) 10K type strain sequencing project: providing services to taxonomists for standard genome sequencing and annotation.</title>
        <authorList>
            <consortium name="The Broad Institute Genomics Platform"/>
            <consortium name="The Broad Institute Genome Sequencing Center for Infectious Disease"/>
            <person name="Wu L."/>
            <person name="Ma J."/>
        </authorList>
    </citation>
    <scope>NUCLEOTIDE SEQUENCE [LARGE SCALE GENOMIC DNA]</scope>
    <source>
        <strain evidence="8">DT92</strain>
    </source>
</reference>
<gene>
    <name evidence="7" type="ORF">ACFSJT_18775</name>
</gene>
<evidence type="ECO:0000256" key="2">
    <source>
        <dbReference type="ARBA" id="ARBA00022692"/>
    </source>
</evidence>
<sequence>MKKAIYFMLLSAASFTGMNLLVKYLTHFGGGQLVLFRAFGSLFFTMSFLLWHKIPIFGNQINLLIYRGLAGVTSMALFFMSVHYLPIGSAVSLRYISPIFATILAVFFLRQRVKPIQWLFFLMAFGGVLMIKGFDTNIDTIGLLLVLGSALFSGVVYVLINKIGHRDHPVVIVNYFMWISVAVGAILSIFNWTTPVGIEWFLLLSLGVFGYFGQLFMTKAFQSQATHKIVSLKYVEVIFTMIAGVFLFTDVYPFLSLVGTLLVIGGLVLNIWYRNK</sequence>
<feature type="transmembrane region" description="Helical" evidence="5">
    <location>
        <begin position="116"/>
        <end position="134"/>
    </location>
</feature>
<feature type="transmembrane region" description="Helical" evidence="5">
    <location>
        <begin position="91"/>
        <end position="109"/>
    </location>
</feature>
<feature type="domain" description="EamA" evidence="6">
    <location>
        <begin position="3"/>
        <end position="131"/>
    </location>
</feature>
<dbReference type="EMBL" id="JBHUHY010000032">
    <property type="protein sequence ID" value="MFD2188852.1"/>
    <property type="molecule type" value="Genomic_DNA"/>
</dbReference>
<evidence type="ECO:0000259" key="6">
    <source>
        <dbReference type="Pfam" id="PF00892"/>
    </source>
</evidence>
<evidence type="ECO:0000313" key="7">
    <source>
        <dbReference type="EMBL" id="MFD2188852.1"/>
    </source>
</evidence>
<protein>
    <submittedName>
        <fullName evidence="7">DMT family transporter</fullName>
    </submittedName>
</protein>
<keyword evidence="4 5" id="KW-0472">Membrane</keyword>
<keyword evidence="2 5" id="KW-0812">Transmembrane</keyword>
<feature type="transmembrane region" description="Helical" evidence="5">
    <location>
        <begin position="34"/>
        <end position="52"/>
    </location>
</feature>
<evidence type="ECO:0000313" key="8">
    <source>
        <dbReference type="Proteomes" id="UP001597344"/>
    </source>
</evidence>
<dbReference type="SUPFAM" id="SSF103481">
    <property type="entry name" value="Multidrug resistance efflux transporter EmrE"/>
    <property type="match status" value="2"/>
</dbReference>